<gene>
    <name evidence="1" type="ORF">M8C21_003367</name>
</gene>
<protein>
    <submittedName>
        <fullName evidence="1">Uncharacterized protein</fullName>
    </submittedName>
</protein>
<organism evidence="1 2">
    <name type="scientific">Ambrosia artemisiifolia</name>
    <name type="common">Common ragweed</name>
    <dbReference type="NCBI Taxonomy" id="4212"/>
    <lineage>
        <taxon>Eukaryota</taxon>
        <taxon>Viridiplantae</taxon>
        <taxon>Streptophyta</taxon>
        <taxon>Embryophyta</taxon>
        <taxon>Tracheophyta</taxon>
        <taxon>Spermatophyta</taxon>
        <taxon>Magnoliopsida</taxon>
        <taxon>eudicotyledons</taxon>
        <taxon>Gunneridae</taxon>
        <taxon>Pentapetalae</taxon>
        <taxon>asterids</taxon>
        <taxon>campanulids</taxon>
        <taxon>Asterales</taxon>
        <taxon>Asteraceae</taxon>
        <taxon>Asteroideae</taxon>
        <taxon>Heliantheae alliance</taxon>
        <taxon>Heliantheae</taxon>
        <taxon>Ambrosia</taxon>
    </lineage>
</organism>
<proteinExistence type="predicted"/>
<comment type="caution">
    <text evidence="1">The sequence shown here is derived from an EMBL/GenBank/DDBJ whole genome shotgun (WGS) entry which is preliminary data.</text>
</comment>
<accession>A0AAD5GH93</accession>
<sequence>MWKKNLAWDVDGSAFSSTPTDQLAGAKVDCSLEGSIPVIVEQ</sequence>
<keyword evidence="2" id="KW-1185">Reference proteome</keyword>
<feature type="non-terminal residue" evidence="1">
    <location>
        <position position="1"/>
    </location>
</feature>
<evidence type="ECO:0000313" key="1">
    <source>
        <dbReference type="EMBL" id="KAI7742437.1"/>
    </source>
</evidence>
<reference evidence="1" key="1">
    <citation type="submission" date="2022-06" db="EMBL/GenBank/DDBJ databases">
        <title>Uncovering the hologenomic basis of an extraordinary plant invasion.</title>
        <authorList>
            <person name="Bieker V.C."/>
            <person name="Martin M.D."/>
            <person name="Gilbert T."/>
            <person name="Hodgins K."/>
            <person name="Battlay P."/>
            <person name="Petersen B."/>
            <person name="Wilson J."/>
        </authorList>
    </citation>
    <scope>NUCLEOTIDE SEQUENCE</scope>
    <source>
        <strain evidence="1">AA19_3_7</strain>
        <tissue evidence="1">Leaf</tissue>
    </source>
</reference>
<dbReference type="EMBL" id="JAMZMK010007991">
    <property type="protein sequence ID" value="KAI7742437.1"/>
    <property type="molecule type" value="Genomic_DNA"/>
</dbReference>
<name>A0AAD5GH93_AMBAR</name>
<dbReference type="AlphaFoldDB" id="A0AAD5GH93"/>
<evidence type="ECO:0000313" key="2">
    <source>
        <dbReference type="Proteomes" id="UP001206925"/>
    </source>
</evidence>
<dbReference type="Proteomes" id="UP001206925">
    <property type="component" value="Unassembled WGS sequence"/>
</dbReference>